<evidence type="ECO:0000256" key="1">
    <source>
        <dbReference type="ARBA" id="ARBA00022737"/>
    </source>
</evidence>
<accession>A0A427YJ05</accession>
<evidence type="ECO:0000313" key="3">
    <source>
        <dbReference type="EMBL" id="RSH91066.1"/>
    </source>
</evidence>
<dbReference type="InterPro" id="IPR011990">
    <property type="entry name" value="TPR-like_helical_dom_sf"/>
</dbReference>
<dbReference type="AlphaFoldDB" id="A0A427YJ05"/>
<sequence length="946" mass="104758">MRAALGVARTLSSAAARPPGRHLPVAVRRRPSIIPIRHDTPPSGPSCSRWFSCSCCRSKVNSDSSTFFSRNPSSSSPSNQAECEAEHKRDPSSPFRDDEANTSPSSSSALTARTRPISSLPIPPRLPYSPTSHPFQRHLQILSLSTLSHSPDESWSVYLAMHPSLRRYIPDDIFRGLVSHQLDHPGTKQRWIRVSSLLKFAQSCGVAAGSFGREFVERAVSAGMEYVLGPKTDADAHAHRMINALWETLDDICKGDWSGIGVETRELWLRYRYLRARGTVKPRLPGFGTAVEQLVEHNGSEGLGDRIGRIFNLIRTPINTPQILERLAWCASRNVHIPSRHISAVMLAYTNTSPTATNTIDVQTLPTVISQICADLGAAPGSPAHSLLSDCVGEVLAKRRSPAEKASDLPETADTPSTIRIALAMFKRNGTSPTPEDLETALTILERLSSRPDAEFSILVDRLVDALHPVRHDEPDRIIRLARVIMSHDPTIFSPTPLHRTLVLLISALPSDQAYALSRSLYPVVRSLDPPFKWSHTTRDSWRSLFHHAIHRTRRHHHFASRLYADIQADDLAAYRTDALAMIRSIGMSKNDSRPILLERHVKDYLWMEYGSPNAFVIALVEGLTTTGDAEDASLALYLARRLLDGQPLSGRAAELVVRQLATSPQEKHQRQCREILVSLPPSPTTSALYDHVLSATITIGRTRTASESEDVTTPREDALVHAVEIYRLMIYQGVAPTARTRSILIRALVNAKRLDVALDVFHACMSDKMAVKSNAVGSLMTALATAGRLDDAESVETKWRTLADKHPGARNYDRGVVGARALVDLMRGKDVDLDQVARETGWKPNASFARFLESVRELQSESRSHSTGVEPVSSEVDPEVEAAANQCRPSGAAFAEQAEWGSKRRIVPPTWCWIDEEVHPIMEERKAETRSADPFQDRLRMAGDN</sequence>
<feature type="region of interest" description="Disordered" evidence="2">
    <location>
        <begin position="1"/>
        <end position="23"/>
    </location>
</feature>
<feature type="region of interest" description="Disordered" evidence="2">
    <location>
        <begin position="64"/>
        <end position="126"/>
    </location>
</feature>
<proteinExistence type="predicted"/>
<feature type="compositionally biased region" description="Polar residues" evidence="2">
    <location>
        <begin position="101"/>
        <end position="111"/>
    </location>
</feature>
<dbReference type="EMBL" id="RSCD01000009">
    <property type="protein sequence ID" value="RSH91066.1"/>
    <property type="molecule type" value="Genomic_DNA"/>
</dbReference>
<gene>
    <name evidence="3" type="ORF">EHS25_010242</name>
</gene>
<feature type="compositionally biased region" description="Low complexity" evidence="2">
    <location>
        <begin position="64"/>
        <end position="79"/>
    </location>
</feature>
<feature type="compositionally biased region" description="Basic and acidic residues" evidence="2">
    <location>
        <begin position="84"/>
        <end position="99"/>
    </location>
</feature>
<evidence type="ECO:0000256" key="2">
    <source>
        <dbReference type="SAM" id="MobiDB-lite"/>
    </source>
</evidence>
<dbReference type="Gene3D" id="1.25.40.10">
    <property type="entry name" value="Tetratricopeptide repeat domain"/>
    <property type="match status" value="1"/>
</dbReference>
<feature type="region of interest" description="Disordered" evidence="2">
    <location>
        <begin position="925"/>
        <end position="946"/>
    </location>
</feature>
<evidence type="ECO:0008006" key="5">
    <source>
        <dbReference type="Google" id="ProtNLM"/>
    </source>
</evidence>
<protein>
    <recommendedName>
        <fullName evidence="5">Pentacotripeptide-repeat region of PRORP domain-containing protein</fullName>
    </recommendedName>
</protein>
<evidence type="ECO:0000313" key="4">
    <source>
        <dbReference type="Proteomes" id="UP000279259"/>
    </source>
</evidence>
<dbReference type="PANTHER" id="PTHR47447:SF17">
    <property type="entry name" value="OS12G0638900 PROTEIN"/>
    <property type="match status" value="1"/>
</dbReference>
<dbReference type="OrthoDB" id="185373at2759"/>
<reference evidence="3 4" key="1">
    <citation type="submission" date="2018-11" db="EMBL/GenBank/DDBJ databases">
        <title>Genome sequence of Saitozyma podzolica DSM 27192.</title>
        <authorList>
            <person name="Aliyu H."/>
            <person name="Gorte O."/>
            <person name="Ochsenreither K."/>
        </authorList>
    </citation>
    <scope>NUCLEOTIDE SEQUENCE [LARGE SCALE GENOMIC DNA]</scope>
    <source>
        <strain evidence="3 4">DSM 27192</strain>
    </source>
</reference>
<dbReference type="PANTHER" id="PTHR47447">
    <property type="entry name" value="OS03G0856100 PROTEIN"/>
    <property type="match status" value="1"/>
</dbReference>
<comment type="caution">
    <text evidence="3">The sequence shown here is derived from an EMBL/GenBank/DDBJ whole genome shotgun (WGS) entry which is preliminary data.</text>
</comment>
<organism evidence="3 4">
    <name type="scientific">Saitozyma podzolica</name>
    <dbReference type="NCBI Taxonomy" id="1890683"/>
    <lineage>
        <taxon>Eukaryota</taxon>
        <taxon>Fungi</taxon>
        <taxon>Dikarya</taxon>
        <taxon>Basidiomycota</taxon>
        <taxon>Agaricomycotina</taxon>
        <taxon>Tremellomycetes</taxon>
        <taxon>Tremellales</taxon>
        <taxon>Trimorphomycetaceae</taxon>
        <taxon>Saitozyma</taxon>
    </lineage>
</organism>
<dbReference type="STRING" id="1890683.A0A427YJ05"/>
<dbReference type="Proteomes" id="UP000279259">
    <property type="component" value="Unassembled WGS sequence"/>
</dbReference>
<keyword evidence="4" id="KW-1185">Reference proteome</keyword>
<name>A0A427YJ05_9TREE</name>
<keyword evidence="1" id="KW-0677">Repeat</keyword>